<dbReference type="NCBIfam" id="TIGR00706">
    <property type="entry name" value="SppA_dom"/>
    <property type="match status" value="1"/>
</dbReference>
<evidence type="ECO:0000256" key="5">
    <source>
        <dbReference type="SAM" id="Phobius"/>
    </source>
</evidence>
<feature type="domain" description="Peptidase S49" evidence="6">
    <location>
        <begin position="124"/>
        <end position="276"/>
    </location>
</feature>
<keyword evidence="8" id="KW-1185">Reference proteome</keyword>
<evidence type="ECO:0000256" key="1">
    <source>
        <dbReference type="ARBA" id="ARBA00008683"/>
    </source>
</evidence>
<dbReference type="InterPro" id="IPR002142">
    <property type="entry name" value="Peptidase_S49"/>
</dbReference>
<gene>
    <name evidence="7" type="primary">sppA</name>
    <name evidence="7" type="ORF">H8876_07965</name>
</gene>
<dbReference type="Gene3D" id="6.20.330.10">
    <property type="match status" value="1"/>
</dbReference>
<dbReference type="GO" id="GO:0006508">
    <property type="term" value="P:proteolysis"/>
    <property type="evidence" value="ECO:0007669"/>
    <property type="project" value="UniProtKB-KW"/>
</dbReference>
<proteinExistence type="inferred from homology"/>
<name>A0A923SM91_9FIRM</name>
<keyword evidence="3" id="KW-0378">Hydrolase</keyword>
<keyword evidence="5" id="KW-0472">Membrane</keyword>
<keyword evidence="5" id="KW-1133">Transmembrane helix</keyword>
<keyword evidence="2" id="KW-0645">Protease</keyword>
<feature type="transmembrane region" description="Helical" evidence="5">
    <location>
        <begin position="21"/>
        <end position="40"/>
    </location>
</feature>
<dbReference type="CDD" id="cd07023">
    <property type="entry name" value="S49_Sppa_N_C"/>
    <property type="match status" value="1"/>
</dbReference>
<dbReference type="InterPro" id="IPR029045">
    <property type="entry name" value="ClpP/crotonase-like_dom_sf"/>
</dbReference>
<dbReference type="AlphaFoldDB" id="A0A923SM91"/>
<comment type="similarity">
    <text evidence="1">Belongs to the peptidase S49 family.</text>
</comment>
<dbReference type="PANTHER" id="PTHR42987:SF7">
    <property type="entry name" value="SIGNAL PEPTIDE PEPTIDASE SPPA-RELATED"/>
    <property type="match status" value="1"/>
</dbReference>
<dbReference type="Gene3D" id="3.90.226.10">
    <property type="entry name" value="2-enoyl-CoA Hydratase, Chain A, domain 1"/>
    <property type="match status" value="1"/>
</dbReference>
<comment type="caution">
    <text evidence="7">The sequence shown here is derived from an EMBL/GenBank/DDBJ whole genome shotgun (WGS) entry which is preliminary data.</text>
</comment>
<keyword evidence="5" id="KW-0812">Transmembrane</keyword>
<dbReference type="GO" id="GO:0008236">
    <property type="term" value="F:serine-type peptidase activity"/>
    <property type="evidence" value="ECO:0007669"/>
    <property type="project" value="UniProtKB-KW"/>
</dbReference>
<reference evidence="7" key="1">
    <citation type="submission" date="2020-08" db="EMBL/GenBank/DDBJ databases">
        <authorList>
            <person name="Liu C."/>
            <person name="Sun Q."/>
        </authorList>
    </citation>
    <scope>NUCLEOTIDE SEQUENCE</scope>
    <source>
        <strain evidence="7">BX16</strain>
    </source>
</reference>
<evidence type="ECO:0000256" key="4">
    <source>
        <dbReference type="ARBA" id="ARBA00022825"/>
    </source>
</evidence>
<dbReference type="SUPFAM" id="SSF52096">
    <property type="entry name" value="ClpP/crotonase"/>
    <property type="match status" value="1"/>
</dbReference>
<dbReference type="Pfam" id="PF01343">
    <property type="entry name" value="Peptidase_S49"/>
    <property type="match status" value="1"/>
</dbReference>
<evidence type="ECO:0000259" key="6">
    <source>
        <dbReference type="Pfam" id="PF01343"/>
    </source>
</evidence>
<keyword evidence="4" id="KW-0720">Serine protease</keyword>
<dbReference type="InterPro" id="IPR047272">
    <property type="entry name" value="S49_SppA_C"/>
</dbReference>
<dbReference type="Proteomes" id="UP000644115">
    <property type="component" value="Unassembled WGS sequence"/>
</dbReference>
<sequence>MPQDNGNNKTPGGRKKPPRSLLVFGSILAGLLLLGILLKITGFSGLDQNKTDAASIHEDHIAVLYIEGTIGDSDENYNQQYILENIDSMIENDSNEGLMLYVDTPGGGVYESDEVYLKIREYQKETKRPVYAYFASQATSGGYYISAPSDKILANRNCWTGSIGVTMGTIYDISGLLEKYGIKSESITSGPNKAMGSLTEPMTDQQREIWQSMVDEAYDQFVGIVADGRKLDESYVRSIADGRIYTARQAKANKLVDDVVDTYDDAVAQMQKECDLEDAEVYEFCYQPDENLFSSLVTSARKLAGAAGEKSDISALTKLMEKQDPIEPQYLCEERK</sequence>
<organism evidence="7 8">
    <name type="scientific">Lentihominibacter faecis</name>
    <dbReference type="NCBI Taxonomy" id="2764712"/>
    <lineage>
        <taxon>Bacteria</taxon>
        <taxon>Bacillati</taxon>
        <taxon>Bacillota</taxon>
        <taxon>Clostridia</taxon>
        <taxon>Peptostreptococcales</taxon>
        <taxon>Anaerovoracaceae</taxon>
        <taxon>Lentihominibacter</taxon>
    </lineage>
</organism>
<evidence type="ECO:0000313" key="8">
    <source>
        <dbReference type="Proteomes" id="UP000644115"/>
    </source>
</evidence>
<evidence type="ECO:0000256" key="2">
    <source>
        <dbReference type="ARBA" id="ARBA00022670"/>
    </source>
</evidence>
<dbReference type="InterPro" id="IPR004635">
    <property type="entry name" value="Pept_S49_SppA"/>
</dbReference>
<dbReference type="EMBL" id="JACRWC010000102">
    <property type="protein sequence ID" value="MBC5999932.1"/>
    <property type="molecule type" value="Genomic_DNA"/>
</dbReference>
<evidence type="ECO:0000313" key="7">
    <source>
        <dbReference type="EMBL" id="MBC5999932.1"/>
    </source>
</evidence>
<accession>A0A923SM91</accession>
<protein>
    <submittedName>
        <fullName evidence="7">Signal peptide peptidase SppA</fullName>
    </submittedName>
</protein>
<dbReference type="PANTHER" id="PTHR42987">
    <property type="entry name" value="PEPTIDASE S49"/>
    <property type="match status" value="1"/>
</dbReference>
<evidence type="ECO:0000256" key="3">
    <source>
        <dbReference type="ARBA" id="ARBA00022801"/>
    </source>
</evidence>